<comment type="subcellular location">
    <subcellularLocation>
        <location evidence="2">Nucleus membrane</location>
        <topology evidence="2">Multi-pass membrane protein</topology>
    </subcellularLocation>
    <subcellularLocation>
        <location evidence="3">Rough endoplasmic reticulum membrane</location>
        <topology evidence="3">Multi-pass membrane protein</topology>
    </subcellularLocation>
</comment>
<dbReference type="PANTHER" id="PTHR47464">
    <property type="entry name" value="MACOILIN"/>
    <property type="match status" value="1"/>
</dbReference>
<feature type="coiled-coil region" evidence="14">
    <location>
        <begin position="613"/>
        <end position="640"/>
    </location>
</feature>
<feature type="transmembrane region" description="Helical" evidence="16">
    <location>
        <begin position="74"/>
        <end position="104"/>
    </location>
</feature>
<feature type="transmembrane region" description="Helical" evidence="16">
    <location>
        <begin position="154"/>
        <end position="174"/>
    </location>
</feature>
<keyword evidence="6" id="KW-0597">Phosphoprotein</keyword>
<evidence type="ECO:0000256" key="15">
    <source>
        <dbReference type="SAM" id="MobiDB-lite"/>
    </source>
</evidence>
<evidence type="ECO:0000256" key="13">
    <source>
        <dbReference type="ARBA" id="ARBA00031129"/>
    </source>
</evidence>
<evidence type="ECO:0000256" key="9">
    <source>
        <dbReference type="ARBA" id="ARBA00022989"/>
    </source>
</evidence>
<dbReference type="PANTHER" id="PTHR47464:SF2">
    <property type="entry name" value="MACOILIN"/>
    <property type="match status" value="1"/>
</dbReference>
<evidence type="ECO:0000256" key="5">
    <source>
        <dbReference type="ARBA" id="ARBA00021882"/>
    </source>
</evidence>
<dbReference type="GO" id="GO:0031965">
    <property type="term" value="C:nuclear membrane"/>
    <property type="evidence" value="ECO:0007669"/>
    <property type="project" value="UniProtKB-SubCell"/>
</dbReference>
<dbReference type="GO" id="GO:0030867">
    <property type="term" value="C:rough endoplasmic reticulum membrane"/>
    <property type="evidence" value="ECO:0007669"/>
    <property type="project" value="UniProtKB-SubCell"/>
</dbReference>
<comment type="similarity">
    <text evidence="4">Belongs to the macoilin family.</text>
</comment>
<comment type="function">
    <text evidence="1">Plays a role in the regulation of neuronal activity.</text>
</comment>
<evidence type="ECO:0000256" key="4">
    <source>
        <dbReference type="ARBA" id="ARBA00008298"/>
    </source>
</evidence>
<feature type="compositionally biased region" description="Polar residues" evidence="15">
    <location>
        <begin position="343"/>
        <end position="368"/>
    </location>
</feature>
<dbReference type="GO" id="GO:0023041">
    <property type="term" value="P:neuronal signal transduction"/>
    <property type="evidence" value="ECO:0007669"/>
    <property type="project" value="InterPro"/>
</dbReference>
<evidence type="ECO:0000256" key="3">
    <source>
        <dbReference type="ARBA" id="ARBA00004269"/>
    </source>
</evidence>
<dbReference type="Proteomes" id="UP000269221">
    <property type="component" value="Unassembled WGS sequence"/>
</dbReference>
<dbReference type="OrthoDB" id="10071111at2759"/>
<name>A0A3M0IRR1_HIRRU</name>
<feature type="region of interest" description="Disordered" evidence="15">
    <location>
        <begin position="653"/>
        <end position="684"/>
    </location>
</feature>
<feature type="coiled-coil region" evidence="14">
    <location>
        <begin position="403"/>
        <end position="571"/>
    </location>
</feature>
<feature type="transmembrane region" description="Helical" evidence="16">
    <location>
        <begin position="116"/>
        <end position="134"/>
    </location>
</feature>
<dbReference type="SUPFAM" id="SSF46579">
    <property type="entry name" value="Prefoldin"/>
    <property type="match status" value="1"/>
</dbReference>
<reference evidence="17 18" key="1">
    <citation type="submission" date="2018-07" db="EMBL/GenBank/DDBJ databases">
        <title>A high quality draft genome assembly of the barn swallow (H. rustica rustica).</title>
        <authorList>
            <person name="Formenti G."/>
            <person name="Chiara M."/>
            <person name="Poveda L."/>
            <person name="Francoijs K.-J."/>
            <person name="Bonisoli-Alquati A."/>
            <person name="Canova L."/>
            <person name="Gianfranceschi L."/>
            <person name="Horner D.S."/>
            <person name="Saino N."/>
        </authorList>
    </citation>
    <scope>NUCLEOTIDE SEQUENCE [LARGE SCALE GENOMIC DNA]</scope>
    <source>
        <strain evidence="17">Chelidonia</strain>
        <tissue evidence="17">Blood</tissue>
    </source>
</reference>
<keyword evidence="9 16" id="KW-1133">Transmembrane helix</keyword>
<feature type="region of interest" description="Disordered" evidence="15">
    <location>
        <begin position="343"/>
        <end position="395"/>
    </location>
</feature>
<comment type="caution">
    <text evidence="17">The sequence shown here is derived from an EMBL/GenBank/DDBJ whole genome shotgun (WGS) entry which is preliminary data.</text>
</comment>
<keyword evidence="14" id="KW-0175">Coiled coil</keyword>
<keyword evidence="10 16" id="KW-0472">Membrane</keyword>
<dbReference type="InterPro" id="IPR019130">
    <property type="entry name" value="Macoilin"/>
</dbReference>
<keyword evidence="7 16" id="KW-0812">Transmembrane</keyword>
<keyword evidence="8" id="KW-0256">Endoplasmic reticulum</keyword>
<gene>
    <name evidence="17" type="ORF">DUI87_32444</name>
</gene>
<evidence type="ECO:0000313" key="17">
    <source>
        <dbReference type="EMBL" id="RMB91305.1"/>
    </source>
</evidence>
<dbReference type="AlphaFoldDB" id="A0A3M0IRR1"/>
<evidence type="ECO:0000256" key="2">
    <source>
        <dbReference type="ARBA" id="ARBA00004232"/>
    </source>
</evidence>
<proteinExistence type="inferred from homology"/>
<dbReference type="Pfam" id="PF09726">
    <property type="entry name" value="Macoilin"/>
    <property type="match status" value="1"/>
</dbReference>
<evidence type="ECO:0000256" key="10">
    <source>
        <dbReference type="ARBA" id="ARBA00023136"/>
    </source>
</evidence>
<keyword evidence="12" id="KW-0539">Nucleus</keyword>
<organism evidence="17 18">
    <name type="scientific">Hirundo rustica rustica</name>
    <dbReference type="NCBI Taxonomy" id="333673"/>
    <lineage>
        <taxon>Eukaryota</taxon>
        <taxon>Metazoa</taxon>
        <taxon>Chordata</taxon>
        <taxon>Craniata</taxon>
        <taxon>Vertebrata</taxon>
        <taxon>Euteleostomi</taxon>
        <taxon>Archelosauria</taxon>
        <taxon>Archosauria</taxon>
        <taxon>Dinosauria</taxon>
        <taxon>Saurischia</taxon>
        <taxon>Theropoda</taxon>
        <taxon>Coelurosauria</taxon>
        <taxon>Aves</taxon>
        <taxon>Neognathae</taxon>
        <taxon>Neoaves</taxon>
        <taxon>Telluraves</taxon>
        <taxon>Australaves</taxon>
        <taxon>Passeriformes</taxon>
        <taxon>Sylvioidea</taxon>
        <taxon>Hirundinidae</taxon>
        <taxon>Hirundo</taxon>
    </lineage>
</organism>
<dbReference type="EMBL" id="QRBI01000238">
    <property type="protein sequence ID" value="RMB91305.1"/>
    <property type="molecule type" value="Genomic_DNA"/>
</dbReference>
<keyword evidence="11" id="KW-0325">Glycoprotein</keyword>
<evidence type="ECO:0000256" key="1">
    <source>
        <dbReference type="ARBA" id="ARBA00003440"/>
    </source>
</evidence>
<evidence type="ECO:0000256" key="7">
    <source>
        <dbReference type="ARBA" id="ARBA00022692"/>
    </source>
</evidence>
<accession>A0A3M0IRR1</accession>
<dbReference type="STRING" id="333673.A0A3M0IRR1"/>
<protein>
    <recommendedName>
        <fullName evidence="5">Macoilin</fullName>
    </recommendedName>
    <alternativeName>
        <fullName evidence="13">Transmembrane protein 57</fullName>
    </alternativeName>
</protein>
<feature type="transmembrane region" description="Helical" evidence="16">
    <location>
        <begin position="20"/>
        <end position="44"/>
    </location>
</feature>
<keyword evidence="18" id="KW-1185">Reference proteome</keyword>
<evidence type="ECO:0000256" key="11">
    <source>
        <dbReference type="ARBA" id="ARBA00023180"/>
    </source>
</evidence>
<evidence type="ECO:0000256" key="6">
    <source>
        <dbReference type="ARBA" id="ARBA00022553"/>
    </source>
</evidence>
<sequence>MKRRSADCSKLRRPLKRNRITEGIYGSTFLYLKFLVVWALVLLADFVLEFRFEYLWPFWLFIRSVYDSFRYQGLAFSVFFVCVAFTSNIICLLFIPIQWLFFAASTYVWVQYVWHTERGVCLPTVSLWILFVYIEAAIRFKDLKNFHVDLCRPFAAHCIGYPVVTLGFGFKSYVSYKMRLRKQKEVQKENEFYMQLLQQALPPEQQMLQRQEREAEEGKLFLLVFSVPCCSRGERAPGVLRGCCSPAGCGGSVHNGGIPANKKISATLPELEYREKGKEKDKDAKKHNLGINNNILQPVDSKIQEIEYMENHINSKRLNNDLVGSTENLLKEDSCTASSKNYKNVSGVVNSSPRSHSATNGSIPSSSSKNEKKQKCASKSPSTHKDLMENCIPNNQLSKPDALVRLEQDIKKLKADLQASRQVEQELRSQVSSLSSAERGSRAEMGQLRQENELLQNKLHNAVQMKQKDKQMISQLEKKLKAEQEARTFVEKQLMEEKKRKKLEEATAARAVAFAAATRGECTETLRNRIRELETECKKLTIDIKLKEDQIRELEMKVQELRKYKENEKDTEVLMSALSAMQDKTQHLENSLSAETRIKLDLFSALGDAKRQLEIAQGQILQKDQEIKDLKQKIAEVMAVMPSITYTAATSTLSPVSPHYSSKFVEPSPSGLDPNASVYQPLKK</sequence>
<evidence type="ECO:0000256" key="14">
    <source>
        <dbReference type="SAM" id="Coils"/>
    </source>
</evidence>
<evidence type="ECO:0000256" key="16">
    <source>
        <dbReference type="SAM" id="Phobius"/>
    </source>
</evidence>
<evidence type="ECO:0000313" key="18">
    <source>
        <dbReference type="Proteomes" id="UP000269221"/>
    </source>
</evidence>
<evidence type="ECO:0000256" key="12">
    <source>
        <dbReference type="ARBA" id="ARBA00023242"/>
    </source>
</evidence>
<evidence type="ECO:0000256" key="8">
    <source>
        <dbReference type="ARBA" id="ARBA00022824"/>
    </source>
</evidence>